<feature type="region of interest" description="Disordered" evidence="1">
    <location>
        <begin position="1"/>
        <end position="23"/>
    </location>
</feature>
<dbReference type="Proteomes" id="UP001500665">
    <property type="component" value="Unassembled WGS sequence"/>
</dbReference>
<dbReference type="EMBL" id="BAAAHH010000033">
    <property type="protein sequence ID" value="GAA0964251.1"/>
    <property type="molecule type" value="Genomic_DNA"/>
</dbReference>
<organism evidence="2 3">
    <name type="scientific">Actinocorallia libanotica</name>
    <dbReference type="NCBI Taxonomy" id="46162"/>
    <lineage>
        <taxon>Bacteria</taxon>
        <taxon>Bacillati</taxon>
        <taxon>Actinomycetota</taxon>
        <taxon>Actinomycetes</taxon>
        <taxon>Streptosporangiales</taxon>
        <taxon>Thermomonosporaceae</taxon>
        <taxon>Actinocorallia</taxon>
    </lineage>
</organism>
<dbReference type="RefSeq" id="WP_344244718.1">
    <property type="nucleotide sequence ID" value="NZ_BAAAHH010000033.1"/>
</dbReference>
<reference evidence="3" key="1">
    <citation type="journal article" date="2019" name="Int. J. Syst. Evol. Microbiol.">
        <title>The Global Catalogue of Microorganisms (GCM) 10K type strain sequencing project: providing services to taxonomists for standard genome sequencing and annotation.</title>
        <authorList>
            <consortium name="The Broad Institute Genomics Platform"/>
            <consortium name="The Broad Institute Genome Sequencing Center for Infectious Disease"/>
            <person name="Wu L."/>
            <person name="Ma J."/>
        </authorList>
    </citation>
    <scope>NUCLEOTIDE SEQUENCE [LARGE SCALE GENOMIC DNA]</scope>
    <source>
        <strain evidence="3">JCM 10696</strain>
    </source>
</reference>
<protein>
    <submittedName>
        <fullName evidence="2">Uncharacterized protein</fullName>
    </submittedName>
</protein>
<name>A0ABP4CDZ1_9ACTN</name>
<evidence type="ECO:0000256" key="1">
    <source>
        <dbReference type="SAM" id="MobiDB-lite"/>
    </source>
</evidence>
<keyword evidence="3" id="KW-1185">Reference proteome</keyword>
<gene>
    <name evidence="2" type="ORF">GCM10009550_61690</name>
</gene>
<comment type="caution">
    <text evidence="2">The sequence shown here is derived from an EMBL/GenBank/DDBJ whole genome shotgun (WGS) entry which is preliminary data.</text>
</comment>
<accession>A0ABP4CDZ1</accession>
<proteinExistence type="predicted"/>
<evidence type="ECO:0000313" key="2">
    <source>
        <dbReference type="EMBL" id="GAA0964251.1"/>
    </source>
</evidence>
<evidence type="ECO:0000313" key="3">
    <source>
        <dbReference type="Proteomes" id="UP001500665"/>
    </source>
</evidence>
<sequence>MLRAEDLFHGTAEPEAVPLPERDPLREPDVLLEAQLLDTRVEVRTSRAALLLELRTTMEFAKGDAALLIAHGVREFTWTAPSRPASSTAWTVLSSAPGASESLFTLDLGLHPDAGLRLTAEHAEFYVADVPRLAPRIPDYGTDDPATIRNNLPSWTSPLSLRGACALS</sequence>